<dbReference type="AlphaFoldDB" id="A0A2U3AKF6"/>
<protein>
    <submittedName>
        <fullName evidence="1">Uncharacterized protein</fullName>
    </submittedName>
</protein>
<gene>
    <name evidence="1" type="ORF">DEX24_10550</name>
</gene>
<accession>A0A2U3AKF6</accession>
<evidence type="ECO:0000313" key="2">
    <source>
        <dbReference type="Proteomes" id="UP000245938"/>
    </source>
</evidence>
<comment type="caution">
    <text evidence="1">The sequence shown here is derived from an EMBL/GenBank/DDBJ whole genome shotgun (WGS) entry which is preliminary data.</text>
</comment>
<name>A0A2U3AKF6_9BACL</name>
<sequence>MPNILPVTISVQNTLIIRSNYVNELKNLYRDVFLTKAQNGLTRFENKTYCFYSKFEFDTDDGFAQLNASFKTKDSHIATLIDELVMTYPQFDYEYCYRNNELLLAGRRIYQERELISEDTFEGENELEYPSFLSTIW</sequence>
<evidence type="ECO:0000313" key="1">
    <source>
        <dbReference type="EMBL" id="PWI25005.1"/>
    </source>
</evidence>
<dbReference type="Proteomes" id="UP000245938">
    <property type="component" value="Unassembled WGS sequence"/>
</dbReference>
<dbReference type="EMBL" id="QFVR01000013">
    <property type="protein sequence ID" value="PWI25005.1"/>
    <property type="molecule type" value="Genomic_DNA"/>
</dbReference>
<organism evidence="1 2">
    <name type="scientific">Kurthia sibirica</name>
    <dbReference type="NCBI Taxonomy" id="202750"/>
    <lineage>
        <taxon>Bacteria</taxon>
        <taxon>Bacillati</taxon>
        <taxon>Bacillota</taxon>
        <taxon>Bacilli</taxon>
        <taxon>Bacillales</taxon>
        <taxon>Caryophanaceae</taxon>
        <taxon>Kurthia</taxon>
    </lineage>
</organism>
<proteinExistence type="predicted"/>
<dbReference type="RefSeq" id="WP_109306401.1">
    <property type="nucleotide sequence ID" value="NZ_BJUF01000004.1"/>
</dbReference>
<reference evidence="1 2" key="1">
    <citation type="submission" date="2018-05" db="EMBL/GenBank/DDBJ databases">
        <title>Kurthia sibirica genome sequence.</title>
        <authorList>
            <person name="Maclea K.S."/>
            <person name="Goen A.E."/>
        </authorList>
    </citation>
    <scope>NUCLEOTIDE SEQUENCE [LARGE SCALE GENOMIC DNA]</scope>
    <source>
        <strain evidence="1 2">ATCC 49154</strain>
    </source>
</reference>
<keyword evidence="2" id="KW-1185">Reference proteome</keyword>